<keyword evidence="3 9" id="KW-0813">Transport</keyword>
<feature type="transmembrane region" description="Helical" evidence="11">
    <location>
        <begin position="315"/>
        <end position="335"/>
    </location>
</feature>
<evidence type="ECO:0000256" key="10">
    <source>
        <dbReference type="SAM" id="MobiDB-lite"/>
    </source>
</evidence>
<keyword evidence="5" id="KW-0762">Sugar transport</keyword>
<evidence type="ECO:0000256" key="11">
    <source>
        <dbReference type="SAM" id="Phobius"/>
    </source>
</evidence>
<dbReference type="PRINTS" id="PR00171">
    <property type="entry name" value="SUGRTRNSPORT"/>
</dbReference>
<dbReference type="PANTHER" id="PTHR48022">
    <property type="entry name" value="PLASTIDIC GLUCOSE TRANSPORTER 4"/>
    <property type="match status" value="1"/>
</dbReference>
<dbReference type="InterPro" id="IPR003663">
    <property type="entry name" value="Sugar/inositol_transpt"/>
</dbReference>
<dbReference type="InterPro" id="IPR005829">
    <property type="entry name" value="Sugar_transporter_CS"/>
</dbReference>
<comment type="subcellular location">
    <subcellularLocation>
        <location evidence="1">Cell membrane</location>
        <topology evidence="1">Multi-pass membrane protein</topology>
    </subcellularLocation>
</comment>
<feature type="transmembrane region" description="Helical" evidence="11">
    <location>
        <begin position="81"/>
        <end position="102"/>
    </location>
</feature>
<keyword evidence="14" id="KW-1185">Reference proteome</keyword>
<comment type="caution">
    <text evidence="13">The sequence shown here is derived from an EMBL/GenBank/DDBJ whole genome shotgun (WGS) entry which is preliminary data.</text>
</comment>
<feature type="transmembrane region" description="Helical" evidence="11">
    <location>
        <begin position="437"/>
        <end position="457"/>
    </location>
</feature>
<comment type="similarity">
    <text evidence="2 9">Belongs to the major facilitator superfamily. Sugar transporter (TC 2.A.1.1) family.</text>
</comment>
<keyword evidence="4" id="KW-1003">Cell membrane</keyword>
<name>A0AAW1NWG7_9CHLO</name>
<dbReference type="Pfam" id="PF00083">
    <property type="entry name" value="Sugar_tr"/>
    <property type="match status" value="1"/>
</dbReference>
<reference evidence="13 14" key="1">
    <citation type="journal article" date="2024" name="Nat. Commun.">
        <title>Phylogenomics reveals the evolutionary origins of lichenization in chlorophyte algae.</title>
        <authorList>
            <person name="Puginier C."/>
            <person name="Libourel C."/>
            <person name="Otte J."/>
            <person name="Skaloud P."/>
            <person name="Haon M."/>
            <person name="Grisel S."/>
            <person name="Petersen M."/>
            <person name="Berrin J.G."/>
            <person name="Delaux P.M."/>
            <person name="Dal Grande F."/>
            <person name="Keller J."/>
        </authorList>
    </citation>
    <scope>NUCLEOTIDE SEQUENCE [LARGE SCALE GENOMIC DNA]</scope>
    <source>
        <strain evidence="13 14">SAG 2036</strain>
    </source>
</reference>
<keyword evidence="6 11" id="KW-0812">Transmembrane</keyword>
<gene>
    <name evidence="13" type="ORF">WJX73_010696</name>
</gene>
<evidence type="ECO:0000256" key="8">
    <source>
        <dbReference type="ARBA" id="ARBA00023136"/>
    </source>
</evidence>
<feature type="transmembrane region" description="Helical" evidence="11">
    <location>
        <begin position="139"/>
        <end position="160"/>
    </location>
</feature>
<evidence type="ECO:0000259" key="12">
    <source>
        <dbReference type="PROSITE" id="PS50850"/>
    </source>
</evidence>
<dbReference type="GO" id="GO:0005886">
    <property type="term" value="C:plasma membrane"/>
    <property type="evidence" value="ECO:0007669"/>
    <property type="project" value="UniProtKB-SubCell"/>
</dbReference>
<proteinExistence type="inferred from homology"/>
<dbReference type="InterPro" id="IPR020846">
    <property type="entry name" value="MFS_dom"/>
</dbReference>
<evidence type="ECO:0000313" key="14">
    <source>
        <dbReference type="Proteomes" id="UP001465755"/>
    </source>
</evidence>
<feature type="transmembrane region" description="Helical" evidence="11">
    <location>
        <begin position="374"/>
        <end position="398"/>
    </location>
</feature>
<dbReference type="AlphaFoldDB" id="A0AAW1NWG7"/>
<feature type="transmembrane region" description="Helical" evidence="11">
    <location>
        <begin position="347"/>
        <end position="368"/>
    </location>
</feature>
<feature type="transmembrane region" description="Helical" evidence="11">
    <location>
        <begin position="172"/>
        <end position="193"/>
    </location>
</feature>
<accession>A0AAW1NWG7</accession>
<dbReference type="NCBIfam" id="TIGR00879">
    <property type="entry name" value="SP"/>
    <property type="match status" value="1"/>
</dbReference>
<protein>
    <recommendedName>
        <fullName evidence="12">Major facilitator superfamily (MFS) profile domain-containing protein</fullName>
    </recommendedName>
</protein>
<sequence length="478" mass="48497">MRRTDHTRSDTESAGYVVVPQASADGARSFPVSSEPEPSLGPVITCVAIASLGAFAFGYHLGVVNGPLAAIAESLGFAGNAALQGLVVSSTLAGAAAGSLTGSSLADNLGRRKAFLLDTVPLFLGPLLCATATSLSAMLAGRLIAGVGIGLSSALVPLYISEVAPTNVRGALGSVNQLVICIGILAALVVNVALPATSWRTMFALAIIPAAVLGLGMLVAPESPRWLFSKGRTSEAEAGARKLWGAAGPSQLSPSPSDSEAAKGPAKSAGLGEALKSRSVRLGCVLFVLQQLSGINAIVYFSSSVFAKAGITSGALASAAVGAINVLGTVVAASLMDKAGRKQLLTLSYTGMGLAMLAMSAGLGLQQFASASGAVALVGTLAYVMCFALGAGPVPGLLVPEITPIRLRGIAVSAAMVTHWIFNFGIGQLFLPAVTQFGVPTVYLFFTFICFFTVFFAKSQLVETKGLSLEQIEAAMAT</sequence>
<dbReference type="EMBL" id="JALJOQ010000116">
    <property type="protein sequence ID" value="KAK9796344.1"/>
    <property type="molecule type" value="Genomic_DNA"/>
</dbReference>
<feature type="transmembrane region" description="Helical" evidence="11">
    <location>
        <begin position="40"/>
        <end position="61"/>
    </location>
</feature>
<evidence type="ECO:0000256" key="6">
    <source>
        <dbReference type="ARBA" id="ARBA00022692"/>
    </source>
</evidence>
<feature type="region of interest" description="Disordered" evidence="10">
    <location>
        <begin position="246"/>
        <end position="265"/>
    </location>
</feature>
<keyword evidence="8 11" id="KW-0472">Membrane</keyword>
<evidence type="ECO:0000256" key="7">
    <source>
        <dbReference type="ARBA" id="ARBA00022989"/>
    </source>
</evidence>
<dbReference type="CDD" id="cd17315">
    <property type="entry name" value="MFS_GLUT_like"/>
    <property type="match status" value="1"/>
</dbReference>
<feature type="transmembrane region" description="Helical" evidence="11">
    <location>
        <begin position="199"/>
        <end position="220"/>
    </location>
</feature>
<dbReference type="InterPro" id="IPR050360">
    <property type="entry name" value="MFS_Sugar_Transporters"/>
</dbReference>
<feature type="domain" description="Major facilitator superfamily (MFS) profile" evidence="12">
    <location>
        <begin position="46"/>
        <end position="465"/>
    </location>
</feature>
<evidence type="ECO:0000256" key="2">
    <source>
        <dbReference type="ARBA" id="ARBA00010992"/>
    </source>
</evidence>
<dbReference type="InterPro" id="IPR036259">
    <property type="entry name" value="MFS_trans_sf"/>
</dbReference>
<feature type="transmembrane region" description="Helical" evidence="11">
    <location>
        <begin position="410"/>
        <end position="431"/>
    </location>
</feature>
<dbReference type="PANTHER" id="PTHR48022:SF2">
    <property type="entry name" value="PLASTIDIC GLUCOSE TRANSPORTER 4"/>
    <property type="match status" value="1"/>
</dbReference>
<dbReference type="Gene3D" id="1.20.1250.20">
    <property type="entry name" value="MFS general substrate transporter like domains"/>
    <property type="match status" value="1"/>
</dbReference>
<dbReference type="SUPFAM" id="SSF103473">
    <property type="entry name" value="MFS general substrate transporter"/>
    <property type="match status" value="1"/>
</dbReference>
<dbReference type="Proteomes" id="UP001465755">
    <property type="component" value="Unassembled WGS sequence"/>
</dbReference>
<evidence type="ECO:0000313" key="13">
    <source>
        <dbReference type="EMBL" id="KAK9796344.1"/>
    </source>
</evidence>
<dbReference type="InterPro" id="IPR005828">
    <property type="entry name" value="MFS_sugar_transport-like"/>
</dbReference>
<dbReference type="PROSITE" id="PS50850">
    <property type="entry name" value="MFS"/>
    <property type="match status" value="1"/>
</dbReference>
<keyword evidence="7 11" id="KW-1133">Transmembrane helix</keyword>
<evidence type="ECO:0000256" key="1">
    <source>
        <dbReference type="ARBA" id="ARBA00004651"/>
    </source>
</evidence>
<evidence type="ECO:0000256" key="4">
    <source>
        <dbReference type="ARBA" id="ARBA00022475"/>
    </source>
</evidence>
<dbReference type="FunFam" id="1.20.1250.20:FF:000218">
    <property type="entry name" value="facilitated trehalose transporter Tret1"/>
    <property type="match status" value="1"/>
</dbReference>
<evidence type="ECO:0000256" key="3">
    <source>
        <dbReference type="ARBA" id="ARBA00022448"/>
    </source>
</evidence>
<dbReference type="GO" id="GO:0005351">
    <property type="term" value="F:carbohydrate:proton symporter activity"/>
    <property type="evidence" value="ECO:0007669"/>
    <property type="project" value="TreeGrafter"/>
</dbReference>
<organism evidence="13 14">
    <name type="scientific">Symbiochloris irregularis</name>
    <dbReference type="NCBI Taxonomy" id="706552"/>
    <lineage>
        <taxon>Eukaryota</taxon>
        <taxon>Viridiplantae</taxon>
        <taxon>Chlorophyta</taxon>
        <taxon>core chlorophytes</taxon>
        <taxon>Trebouxiophyceae</taxon>
        <taxon>Trebouxiales</taxon>
        <taxon>Trebouxiaceae</taxon>
        <taxon>Symbiochloris</taxon>
    </lineage>
</organism>
<dbReference type="PROSITE" id="PS00217">
    <property type="entry name" value="SUGAR_TRANSPORT_2"/>
    <property type="match status" value="1"/>
</dbReference>
<evidence type="ECO:0000256" key="5">
    <source>
        <dbReference type="ARBA" id="ARBA00022597"/>
    </source>
</evidence>
<evidence type="ECO:0000256" key="9">
    <source>
        <dbReference type="RuleBase" id="RU003346"/>
    </source>
</evidence>